<name>A0A183C639_GLOPA</name>
<reference evidence="3" key="3">
    <citation type="submission" date="2016-06" db="UniProtKB">
        <authorList>
            <consortium name="WormBaseParasite"/>
        </authorList>
    </citation>
    <scope>IDENTIFICATION</scope>
</reference>
<dbReference type="Proteomes" id="UP000050741">
    <property type="component" value="Unassembled WGS sequence"/>
</dbReference>
<evidence type="ECO:0000313" key="3">
    <source>
        <dbReference type="WBParaSite" id="GPLIN_000833400"/>
    </source>
</evidence>
<keyword evidence="2" id="KW-1185">Reference proteome</keyword>
<feature type="region of interest" description="Disordered" evidence="1">
    <location>
        <begin position="52"/>
        <end position="90"/>
    </location>
</feature>
<reference evidence="2" key="1">
    <citation type="submission" date="2013-12" db="EMBL/GenBank/DDBJ databases">
        <authorList>
            <person name="Aslett M."/>
        </authorList>
    </citation>
    <scope>NUCLEOTIDE SEQUENCE [LARGE SCALE GENOMIC DNA]</scope>
    <source>
        <strain evidence="2">Lindley</strain>
    </source>
</reference>
<organism evidence="2 3">
    <name type="scientific">Globodera pallida</name>
    <name type="common">Potato cyst nematode worm</name>
    <name type="synonym">Heterodera pallida</name>
    <dbReference type="NCBI Taxonomy" id="36090"/>
    <lineage>
        <taxon>Eukaryota</taxon>
        <taxon>Metazoa</taxon>
        <taxon>Ecdysozoa</taxon>
        <taxon>Nematoda</taxon>
        <taxon>Chromadorea</taxon>
        <taxon>Rhabditida</taxon>
        <taxon>Tylenchina</taxon>
        <taxon>Tylenchomorpha</taxon>
        <taxon>Tylenchoidea</taxon>
        <taxon>Heteroderidae</taxon>
        <taxon>Heteroderinae</taxon>
        <taxon>Globodera</taxon>
    </lineage>
</organism>
<protein>
    <submittedName>
        <fullName evidence="3">Uncharacterized protein</fullName>
    </submittedName>
</protein>
<accession>A0A183C639</accession>
<reference evidence="2" key="2">
    <citation type="submission" date="2014-05" db="EMBL/GenBank/DDBJ databases">
        <title>The genome and life-stage specific transcriptomes of Globodera pallida elucidate key aspects of plant parasitism by a cyst nematode.</title>
        <authorList>
            <person name="Cotton J.A."/>
            <person name="Lilley C.J."/>
            <person name="Jones L.M."/>
            <person name="Kikuchi T."/>
            <person name="Reid A.J."/>
            <person name="Thorpe P."/>
            <person name="Tsai I.J."/>
            <person name="Beasley H."/>
            <person name="Blok V."/>
            <person name="Cock P.J.A."/>
            <person name="Van den Akker S.E."/>
            <person name="Holroyd N."/>
            <person name="Hunt M."/>
            <person name="Mantelin S."/>
            <person name="Naghra H."/>
            <person name="Pain A."/>
            <person name="Palomares-Rius J.E."/>
            <person name="Zarowiecki M."/>
            <person name="Berriman M."/>
            <person name="Jones J.T."/>
            <person name="Urwin P.E."/>
        </authorList>
    </citation>
    <scope>NUCLEOTIDE SEQUENCE [LARGE SCALE GENOMIC DNA]</scope>
    <source>
        <strain evidence="2">Lindley</strain>
    </source>
</reference>
<feature type="compositionally biased region" description="Low complexity" evidence="1">
    <location>
        <begin position="52"/>
        <end position="65"/>
    </location>
</feature>
<feature type="compositionally biased region" description="Polar residues" evidence="1">
    <location>
        <begin position="72"/>
        <end position="90"/>
    </location>
</feature>
<dbReference type="AlphaFoldDB" id="A0A183C639"/>
<evidence type="ECO:0000313" key="2">
    <source>
        <dbReference type="Proteomes" id="UP000050741"/>
    </source>
</evidence>
<dbReference type="WBParaSite" id="GPLIN_000833400">
    <property type="protein sequence ID" value="GPLIN_000833400"/>
    <property type="gene ID" value="GPLIN_000833400"/>
</dbReference>
<proteinExistence type="predicted"/>
<evidence type="ECO:0000256" key="1">
    <source>
        <dbReference type="SAM" id="MobiDB-lite"/>
    </source>
</evidence>
<sequence>MYGSYDLLPRLLTALQQSPPAAISPKGYLFGCHFAPQLYPNNAIGTKQSPQLNQQLCQHQSQKSNDVPPTSVGINRQTNSNITDGSSSNFGNTGAIGKGFSRLEKGSKSSKKVTFACESVSDLQNATSISYPKQLTTPSLRAVIEQLDCALSPSIDNNLNTESPSLSLEQFKSILMFSHRLSAVLVNCACAAYTVSIQHFKGVSEQCRHVHAQAVQFYKDFHSDNRRTLLSSNADTLKTELDRLEALMSALPSSEAGSRGGIDVQPVGLDEEMRRMGEAIATAMAHIGHLQKRRWADKWTKTGI</sequence>